<proteinExistence type="predicted"/>
<organism evidence="1 2">
    <name type="scientific">Sodiomyces alkalinus (strain CBS 110278 / VKM F-3762 / F11)</name>
    <name type="common">Alkaliphilic filamentous fungus</name>
    <dbReference type="NCBI Taxonomy" id="1314773"/>
    <lineage>
        <taxon>Eukaryota</taxon>
        <taxon>Fungi</taxon>
        <taxon>Dikarya</taxon>
        <taxon>Ascomycota</taxon>
        <taxon>Pezizomycotina</taxon>
        <taxon>Sordariomycetes</taxon>
        <taxon>Hypocreomycetidae</taxon>
        <taxon>Glomerellales</taxon>
        <taxon>Plectosphaerellaceae</taxon>
        <taxon>Sodiomyces</taxon>
    </lineage>
</organism>
<protein>
    <submittedName>
        <fullName evidence="1">Uncharacterized protein</fullName>
    </submittedName>
</protein>
<accession>A0A3N2PP29</accession>
<dbReference type="EMBL" id="ML119059">
    <property type="protein sequence ID" value="ROT36253.1"/>
    <property type="molecule type" value="Genomic_DNA"/>
</dbReference>
<evidence type="ECO:0000313" key="2">
    <source>
        <dbReference type="Proteomes" id="UP000272025"/>
    </source>
</evidence>
<evidence type="ECO:0000313" key="1">
    <source>
        <dbReference type="EMBL" id="ROT36253.1"/>
    </source>
</evidence>
<dbReference type="Proteomes" id="UP000272025">
    <property type="component" value="Unassembled WGS sequence"/>
</dbReference>
<reference evidence="1 2" key="1">
    <citation type="journal article" date="2018" name="Mol. Ecol.">
        <title>The obligate alkalophilic soda-lake fungus Sodiomyces alkalinus has shifted to a protein diet.</title>
        <authorList>
            <person name="Grum-Grzhimaylo A.A."/>
            <person name="Falkoski D.L."/>
            <person name="van den Heuvel J."/>
            <person name="Valero-Jimenez C.A."/>
            <person name="Min B."/>
            <person name="Choi I.G."/>
            <person name="Lipzen A."/>
            <person name="Daum C.G."/>
            <person name="Aanen D.K."/>
            <person name="Tsang A."/>
            <person name="Henrissat B."/>
            <person name="Bilanenko E.N."/>
            <person name="de Vries R.P."/>
            <person name="van Kan J.A.L."/>
            <person name="Grigoriev I.V."/>
            <person name="Debets A.J.M."/>
        </authorList>
    </citation>
    <scope>NUCLEOTIDE SEQUENCE [LARGE SCALE GENOMIC DNA]</scope>
    <source>
        <strain evidence="1 2">F11</strain>
    </source>
</reference>
<name>A0A3N2PP29_SODAK</name>
<sequence>MQQPNARLEDDSRLADVHPSCRGLVLKQQGASGVLRVHHQRRDIRDLSFPTGEAGKGVASFSTIQWARALRNEGVPVQRETASRESQTPDIGTLRGRYHKRKAFPIRLKLSSAGHWERFEKPNLHQLYLPPVIINDFDDHVVEGPHTPRLPAGLADSVPDSPDVPLLQGGLYVAPMDDGVHMGRNPVSPDPPAT</sequence>
<dbReference type="AlphaFoldDB" id="A0A3N2PP29"/>
<keyword evidence="2" id="KW-1185">Reference proteome</keyword>
<gene>
    <name evidence="1" type="ORF">SODALDRAFT_362036</name>
</gene>
<dbReference type="GeneID" id="39582905"/>
<dbReference type="RefSeq" id="XP_028464059.1">
    <property type="nucleotide sequence ID" value="XM_028614427.1"/>
</dbReference>